<reference evidence="2 3" key="1">
    <citation type="submission" date="2018-04" db="EMBL/GenBank/DDBJ databases">
        <title>The genome of golden apple snail Pomacea canaliculata provides insight into stress tolerance and invasive adaptation.</title>
        <authorList>
            <person name="Liu C."/>
            <person name="Liu B."/>
            <person name="Ren Y."/>
            <person name="Zhang Y."/>
            <person name="Wang H."/>
            <person name="Li S."/>
            <person name="Jiang F."/>
            <person name="Yin L."/>
            <person name="Zhang G."/>
            <person name="Qian W."/>
            <person name="Fan W."/>
        </authorList>
    </citation>
    <scope>NUCLEOTIDE SEQUENCE [LARGE SCALE GENOMIC DNA]</scope>
    <source>
        <strain evidence="2">SZHN2017</strain>
        <tissue evidence="2">Muscle</tissue>
    </source>
</reference>
<dbReference type="Proteomes" id="UP000245119">
    <property type="component" value="Linkage Group LG3"/>
</dbReference>
<evidence type="ECO:0000313" key="2">
    <source>
        <dbReference type="EMBL" id="PVD34660.1"/>
    </source>
</evidence>
<feature type="region of interest" description="Disordered" evidence="1">
    <location>
        <begin position="119"/>
        <end position="155"/>
    </location>
</feature>
<dbReference type="AlphaFoldDB" id="A0A2T7PML2"/>
<proteinExistence type="predicted"/>
<keyword evidence="3" id="KW-1185">Reference proteome</keyword>
<dbReference type="EMBL" id="PZQS01000003">
    <property type="protein sequence ID" value="PVD34660.1"/>
    <property type="molecule type" value="Genomic_DNA"/>
</dbReference>
<name>A0A2T7PML2_POMCA</name>
<evidence type="ECO:0000313" key="3">
    <source>
        <dbReference type="Proteomes" id="UP000245119"/>
    </source>
</evidence>
<evidence type="ECO:0000256" key="1">
    <source>
        <dbReference type="SAM" id="MobiDB-lite"/>
    </source>
</evidence>
<comment type="caution">
    <text evidence="2">The sequence shown here is derived from an EMBL/GenBank/DDBJ whole genome shotgun (WGS) entry which is preliminary data.</text>
</comment>
<protein>
    <submittedName>
        <fullName evidence="2">Uncharacterized protein</fullName>
    </submittedName>
</protein>
<organism evidence="2 3">
    <name type="scientific">Pomacea canaliculata</name>
    <name type="common">Golden apple snail</name>
    <dbReference type="NCBI Taxonomy" id="400727"/>
    <lineage>
        <taxon>Eukaryota</taxon>
        <taxon>Metazoa</taxon>
        <taxon>Spiralia</taxon>
        <taxon>Lophotrochozoa</taxon>
        <taxon>Mollusca</taxon>
        <taxon>Gastropoda</taxon>
        <taxon>Caenogastropoda</taxon>
        <taxon>Architaenioglossa</taxon>
        <taxon>Ampullarioidea</taxon>
        <taxon>Ampullariidae</taxon>
        <taxon>Pomacea</taxon>
    </lineage>
</organism>
<gene>
    <name evidence="2" type="ORF">C0Q70_05937</name>
</gene>
<sequence>MPHTDNTYCTRNRLTDDLRPALCQGEFRSDCKLSTVGWQHVTEKVVVWAVVERAGGASHTYKVLHDQEKPWSPSSAGPRDVDLKHSYTSSTTYISRLTLVLRKLCSSFAEAAYVEDNSHNRRQTISKERPLMTPPTSPGQRAEPLIHAHDCTRVT</sequence>
<accession>A0A2T7PML2</accession>
<feature type="compositionally biased region" description="Basic and acidic residues" evidence="1">
    <location>
        <begin position="144"/>
        <end position="155"/>
    </location>
</feature>